<gene>
    <name evidence="2" type="ORF">FYJ91_00010</name>
</gene>
<evidence type="ECO:0000313" key="2">
    <source>
        <dbReference type="EMBL" id="TZG28580.1"/>
    </source>
</evidence>
<dbReference type="Pfam" id="PF04860">
    <property type="entry name" value="Phage_portal"/>
    <property type="match status" value="1"/>
</dbReference>
<dbReference type="RefSeq" id="WP_149520246.1">
    <property type="nucleotide sequence ID" value="NZ_VTOU01000001.1"/>
</dbReference>
<comment type="caution">
    <text evidence="2">The sequence shown here is derived from an EMBL/GenBank/DDBJ whole genome shotgun (WGS) entry which is preliminary data.</text>
</comment>
<keyword evidence="3" id="KW-1185">Reference proteome</keyword>
<dbReference type="InterPro" id="IPR006427">
    <property type="entry name" value="Portal_HK97"/>
</dbReference>
<proteinExistence type="predicted"/>
<dbReference type="Proteomes" id="UP000322077">
    <property type="component" value="Unassembled WGS sequence"/>
</dbReference>
<dbReference type="EMBL" id="VTOU01000001">
    <property type="protein sequence ID" value="TZG28580.1"/>
    <property type="molecule type" value="Genomic_DNA"/>
</dbReference>
<accession>A0A5D9CC42</accession>
<dbReference type="InterPro" id="IPR006944">
    <property type="entry name" value="Phage/GTA_portal"/>
</dbReference>
<reference evidence="2 3" key="1">
    <citation type="submission" date="2019-08" db="EMBL/GenBank/DDBJ databases">
        <authorList>
            <person name="Wang G."/>
            <person name="Xu Z."/>
        </authorList>
    </citation>
    <scope>NUCLEOTIDE SEQUENCE [LARGE SCALE GENOMIC DNA]</scope>
    <source>
        <strain evidence="2 3">ZX</strain>
    </source>
</reference>
<evidence type="ECO:0000313" key="3">
    <source>
        <dbReference type="Proteomes" id="UP000322077"/>
    </source>
</evidence>
<dbReference type="NCBIfam" id="TIGR01537">
    <property type="entry name" value="portal_HK97"/>
    <property type="match status" value="1"/>
</dbReference>
<protein>
    <submittedName>
        <fullName evidence="2">Phage portal protein</fullName>
    </submittedName>
</protein>
<name>A0A5D9CC42_9SPHN</name>
<organism evidence="2 3">
    <name type="scientific">Sphingomonas montanisoli</name>
    <dbReference type="NCBI Taxonomy" id="2606412"/>
    <lineage>
        <taxon>Bacteria</taxon>
        <taxon>Pseudomonadati</taxon>
        <taxon>Pseudomonadota</taxon>
        <taxon>Alphaproteobacteria</taxon>
        <taxon>Sphingomonadales</taxon>
        <taxon>Sphingomonadaceae</taxon>
        <taxon>Sphingomonas</taxon>
    </lineage>
</organism>
<feature type="region of interest" description="Disordered" evidence="1">
    <location>
        <begin position="400"/>
        <end position="422"/>
    </location>
</feature>
<sequence length="434" mass="47608">MAGFTSPDQYRAAAGYRRNGAQPQRIGHPQLAGPIVAYETYSLSDPALLEMMRGTGGRTGFAGVAVNERLALRNSTLNRALTLQCGSMGMLPLHLRRRNGRDTEKATDHPLFNVLHRKPNDYQTASRFKSYMQLCALLDGAAYALKIKSRGAVRQLVPLARGSIKPLLSDTFDLTFRYNRPSGGTTILQADDVFHFSTPLTLDGLNGISILDVAADTLGMAVRAQQAAARLLTKGTMARGALETDVSLGAEAIGNLKDSLREDYAGVGATDDWLILEEGLKAKLFASTARDSQLVELMKREAEEVARFTGVPRPLLMFDETSWGSGIEQLSLFFITYCLMPWFVIWEEAVWMWLLTPAEQQTYYAKFNEGALLRGSLKDQADFLKAALGPNNGYLTQNEARETMDRNPVDGGDDLPRPGTTAAAIMQEEKTDAA</sequence>
<evidence type="ECO:0000256" key="1">
    <source>
        <dbReference type="SAM" id="MobiDB-lite"/>
    </source>
</evidence>
<dbReference type="AlphaFoldDB" id="A0A5D9CC42"/>